<organism evidence="1 2">
    <name type="scientific">Endozoicomonas lisbonensis</name>
    <dbReference type="NCBI Taxonomy" id="3120522"/>
    <lineage>
        <taxon>Bacteria</taxon>
        <taxon>Pseudomonadati</taxon>
        <taxon>Pseudomonadota</taxon>
        <taxon>Gammaproteobacteria</taxon>
        <taxon>Oceanospirillales</taxon>
        <taxon>Endozoicomonadaceae</taxon>
        <taxon>Endozoicomonas</taxon>
    </lineage>
</organism>
<accession>A0ABV2SEZ0</accession>
<evidence type="ECO:0000313" key="2">
    <source>
        <dbReference type="Proteomes" id="UP001549366"/>
    </source>
</evidence>
<name>A0ABV2SEZ0_9GAMM</name>
<evidence type="ECO:0000313" key="1">
    <source>
        <dbReference type="EMBL" id="MET4756337.1"/>
    </source>
</evidence>
<keyword evidence="2" id="KW-1185">Reference proteome</keyword>
<sequence length="164" mass="18357">MYYPAVEKIFYDLSKIVPLKLQGQPHPPGNVNSVFLLEKTGRRYYLMPASFFPEHTSVNVPVLFDGYYLYAILADYPQQVMVGPDVTNDQFGEEQTVAGHSSISLGSDVLYAGVLDFLHGELVMWNNASGHYLPSATSRHTQLTSNVKRLLPEALFCNGESWLP</sequence>
<gene>
    <name evidence="1" type="ORF">V5J35_001529</name>
</gene>
<comment type="caution">
    <text evidence="1">The sequence shown here is derived from an EMBL/GenBank/DDBJ whole genome shotgun (WGS) entry which is preliminary data.</text>
</comment>
<proteinExistence type="predicted"/>
<reference evidence="1 2" key="1">
    <citation type="submission" date="2024-06" db="EMBL/GenBank/DDBJ databases">
        <title>Genomic Encyclopedia of Type Strains, Phase V (KMG-V): Genome sequencing to study the core and pangenomes of soil and plant-associated prokaryotes.</title>
        <authorList>
            <person name="Whitman W."/>
        </authorList>
    </citation>
    <scope>NUCLEOTIDE SEQUENCE [LARGE SCALE GENOMIC DNA]</scope>
    <source>
        <strain evidence="1 2">NE40</strain>
    </source>
</reference>
<dbReference type="Proteomes" id="UP001549366">
    <property type="component" value="Unassembled WGS sequence"/>
</dbReference>
<dbReference type="EMBL" id="JBEWTB010000002">
    <property type="protein sequence ID" value="MET4756337.1"/>
    <property type="molecule type" value="Genomic_DNA"/>
</dbReference>
<protein>
    <submittedName>
        <fullName evidence="1">Uncharacterized protein</fullName>
    </submittedName>
</protein>
<dbReference type="RefSeq" id="WP_354010684.1">
    <property type="nucleotide sequence ID" value="NZ_JBEWTA010000001.1"/>
</dbReference>